<dbReference type="PANTHER" id="PTHR35339">
    <property type="entry name" value="LINALOOL DEHYDRATASE_ISOMERASE DOMAIN-CONTAINING PROTEIN"/>
    <property type="match status" value="1"/>
</dbReference>
<dbReference type="PANTHER" id="PTHR35339:SF4">
    <property type="entry name" value="LINALOOL DEHYDRATASE_ISOMERASE DOMAIN-CONTAINING PROTEIN"/>
    <property type="match status" value="1"/>
</dbReference>
<feature type="domain" description="DUF2264" evidence="3">
    <location>
        <begin position="650"/>
        <end position="788"/>
    </location>
</feature>
<evidence type="ECO:0000256" key="1">
    <source>
        <dbReference type="SAM" id="MobiDB-lite"/>
    </source>
</evidence>
<dbReference type="EMBL" id="NBII01000005">
    <property type="protein sequence ID" value="PAV19079.1"/>
    <property type="molecule type" value="Genomic_DNA"/>
</dbReference>
<dbReference type="Pfam" id="PF10022">
    <property type="entry name" value="DUF2264"/>
    <property type="match status" value="1"/>
</dbReference>
<dbReference type="PIRSF" id="PIRSF014753">
    <property type="entry name" value="UCP014753"/>
    <property type="match status" value="1"/>
</dbReference>
<comment type="caution">
    <text evidence="4">The sequence shown here is derived from an EMBL/GenBank/DDBJ whole genome shotgun (WGS) entry which is preliminary data.</text>
</comment>
<feature type="domain" description="DUF2264" evidence="2">
    <location>
        <begin position="17"/>
        <end position="384"/>
    </location>
</feature>
<evidence type="ECO:0000259" key="2">
    <source>
        <dbReference type="Pfam" id="PF10022"/>
    </source>
</evidence>
<dbReference type="Proteomes" id="UP000217199">
    <property type="component" value="Unassembled WGS sequence"/>
</dbReference>
<dbReference type="STRING" id="2282107.A0A286UHT0"/>
<organism evidence="4 5">
    <name type="scientific">Pyrrhoderma noxium</name>
    <dbReference type="NCBI Taxonomy" id="2282107"/>
    <lineage>
        <taxon>Eukaryota</taxon>
        <taxon>Fungi</taxon>
        <taxon>Dikarya</taxon>
        <taxon>Basidiomycota</taxon>
        <taxon>Agaricomycotina</taxon>
        <taxon>Agaricomycetes</taxon>
        <taxon>Hymenochaetales</taxon>
        <taxon>Hymenochaetaceae</taxon>
        <taxon>Pyrrhoderma</taxon>
    </lineage>
</organism>
<name>A0A286UHT0_9AGAM</name>
<gene>
    <name evidence="4" type="ORF">PNOK_0592300</name>
</gene>
<dbReference type="InterPro" id="IPR016624">
    <property type="entry name" value="UCP014753"/>
</dbReference>
<proteinExistence type="predicted"/>
<feature type="region of interest" description="Disordered" evidence="1">
    <location>
        <begin position="532"/>
        <end position="551"/>
    </location>
</feature>
<reference evidence="4 5" key="1">
    <citation type="journal article" date="2017" name="Mol. Ecol.">
        <title>Comparative and population genomic landscape of Phellinus noxius: A hypervariable fungus causing root rot in trees.</title>
        <authorList>
            <person name="Chung C.L."/>
            <person name="Lee T.J."/>
            <person name="Akiba M."/>
            <person name="Lee H.H."/>
            <person name="Kuo T.H."/>
            <person name="Liu D."/>
            <person name="Ke H.M."/>
            <person name="Yokoi T."/>
            <person name="Roa M.B."/>
            <person name="Lu M.J."/>
            <person name="Chang Y.Y."/>
            <person name="Ann P.J."/>
            <person name="Tsai J.N."/>
            <person name="Chen C.Y."/>
            <person name="Tzean S.S."/>
            <person name="Ota Y."/>
            <person name="Hattori T."/>
            <person name="Sahashi N."/>
            <person name="Liou R.F."/>
            <person name="Kikuchi T."/>
            <person name="Tsai I.J."/>
        </authorList>
    </citation>
    <scope>NUCLEOTIDE SEQUENCE [LARGE SCALE GENOMIC DNA]</scope>
    <source>
        <strain evidence="4 5">FFPRI411160</strain>
    </source>
</reference>
<protein>
    <submittedName>
        <fullName evidence="4">Uncharacterized protein</fullName>
    </submittedName>
</protein>
<feature type="domain" description="DUF2264" evidence="3">
    <location>
        <begin position="427"/>
        <end position="640"/>
    </location>
</feature>
<accession>A0A286UHT0</accession>
<keyword evidence="5" id="KW-1185">Reference proteome</keyword>
<sequence length="793" mass="88584">MPASSSLSPHVSNPIKSRTDLVTFLTSLLDALGPHTSPGGALIHIGHTGTHYDETAAQLEGFARPLWGLAALLADTNGEYPGAERWIRGLESGTDPSGQEFWGDMRDKDQRMVECAPIGFAIAIAKEKLWDPLSERAKKNIENWLGGMNDKQMPDTNWLWFRVFANLALSRVNSPRFDSARMKADLDHLDTFYVGSGWSRDGPSTTVRQLDYYSSSFAIQFAQLVYSKLAQATDPERCEKYRNRARDFANEFRMYFDYEGRAIPFGRSMVYRFAQSAFWAALAYAFTPSSSPLVPEGTTVDLSLPYPLTQPIIRGILMRNIRYWAHQPGAFASDGTLTLGYNYPNMNFIENYNSPGSVYWCCKAFLVLALDEKTEFWKGEEEPLPLLPEPVGLVSKILEEPYHISVNTTFLFSSTTSAAADSIAKSTLSHHAYILSSGQQCSYPVRQGAAKYGKFGYSATFGYCVPTGNGTLEEAAPDGTLAICDLESDALTEWDGREEFWRVRRRVEDARFEFYPASGGEPLNLEALRQQKASSNKGGEIDKEGDDEDGRSGKFVLRSTWHPWPDVEVETWLVPPHSATPLWHLRIHRVRTQRKIRIAEGGFSVYGQRGGDGRALDIRTRDDEGWGVYQSFGRVRSASASWSVGREVNVQQHNQGSEQKVETTAKTRELQETISIEARACSKAGVAGVAALEDTLARGENKATRRRKAEVVRVDPNSNLIWPRAVLPMLIGDIYPVDDGPKKGEDAWLVSAIFSLPAPGPVGCEKEEEMLGWMKHWESKPEIPLGIRNYMLF</sequence>
<dbReference type="InParanoid" id="A0A286UHT0"/>
<evidence type="ECO:0000259" key="3">
    <source>
        <dbReference type="Pfam" id="PF20938"/>
    </source>
</evidence>
<dbReference type="OrthoDB" id="5150166at2759"/>
<evidence type="ECO:0000313" key="5">
    <source>
        <dbReference type="Proteomes" id="UP000217199"/>
    </source>
</evidence>
<dbReference type="Pfam" id="PF20938">
    <property type="entry name" value="DUF2264_C"/>
    <property type="match status" value="2"/>
</dbReference>
<dbReference type="InterPro" id="IPR049349">
    <property type="entry name" value="DUF2264_N"/>
</dbReference>
<dbReference type="InterPro" id="IPR049237">
    <property type="entry name" value="DUF2264_C"/>
</dbReference>
<dbReference type="AlphaFoldDB" id="A0A286UHT0"/>
<evidence type="ECO:0000313" key="4">
    <source>
        <dbReference type="EMBL" id="PAV19079.1"/>
    </source>
</evidence>